<protein>
    <submittedName>
        <fullName evidence="1">Uncharacterized protein</fullName>
    </submittedName>
</protein>
<sequence length="214" mass="25159">MWLNESSFEEWKKNRKNPRQQKWVGVEDINGDKFTKFVVRDNKGFIQSSDGLRITVPIKLQKVNKYSTKDPTKQDRATTCYKAWKKEDKLADNYRHFIKKYQSPFLKMSGYIVAQVHSMIGGRIWKGIIAPCESEQGDNKMMKLIQVGYAALWNGELGEIPEDTNDDEDEIFTIPTVQAIQKAKYRRDEKILKEQRSFEYDITKNKSKEKTYIQ</sequence>
<dbReference type="AlphaFoldDB" id="A0A5J4W8R6"/>
<dbReference type="Proteomes" id="UP000324800">
    <property type="component" value="Unassembled WGS sequence"/>
</dbReference>
<comment type="caution">
    <text evidence="1">The sequence shown here is derived from an EMBL/GenBank/DDBJ whole genome shotgun (WGS) entry which is preliminary data.</text>
</comment>
<name>A0A5J4W8R6_9EUKA</name>
<evidence type="ECO:0000313" key="1">
    <source>
        <dbReference type="EMBL" id="KAA6391260.1"/>
    </source>
</evidence>
<gene>
    <name evidence="1" type="ORF">EZS28_013215</name>
</gene>
<proteinExistence type="predicted"/>
<evidence type="ECO:0000313" key="2">
    <source>
        <dbReference type="Proteomes" id="UP000324800"/>
    </source>
</evidence>
<organism evidence="1 2">
    <name type="scientific">Streblomastix strix</name>
    <dbReference type="NCBI Taxonomy" id="222440"/>
    <lineage>
        <taxon>Eukaryota</taxon>
        <taxon>Metamonada</taxon>
        <taxon>Preaxostyla</taxon>
        <taxon>Oxymonadida</taxon>
        <taxon>Streblomastigidae</taxon>
        <taxon>Streblomastix</taxon>
    </lineage>
</organism>
<accession>A0A5J4W8R6</accession>
<dbReference type="EMBL" id="SNRW01002940">
    <property type="protein sequence ID" value="KAA6391260.1"/>
    <property type="molecule type" value="Genomic_DNA"/>
</dbReference>
<reference evidence="1 2" key="1">
    <citation type="submission" date="2019-03" db="EMBL/GenBank/DDBJ databases">
        <title>Single cell metagenomics reveals metabolic interactions within the superorganism composed of flagellate Streblomastix strix and complex community of Bacteroidetes bacteria on its surface.</title>
        <authorList>
            <person name="Treitli S.C."/>
            <person name="Kolisko M."/>
            <person name="Husnik F."/>
            <person name="Keeling P."/>
            <person name="Hampl V."/>
        </authorList>
    </citation>
    <scope>NUCLEOTIDE SEQUENCE [LARGE SCALE GENOMIC DNA]</scope>
    <source>
        <strain evidence="1">ST1C</strain>
    </source>
</reference>